<dbReference type="RefSeq" id="WP_143435160.1">
    <property type="nucleotide sequence ID" value="NZ_FWWW01000113.1"/>
</dbReference>
<evidence type="ECO:0000313" key="1">
    <source>
        <dbReference type="EMBL" id="SMC00654.1"/>
    </source>
</evidence>
<name>A0A1W1W6D4_9BACT</name>
<dbReference type="OrthoDB" id="878456at2"/>
<organism evidence="1 2">
    <name type="scientific">Hymenobacter roseosalivarius DSM 11622</name>
    <dbReference type="NCBI Taxonomy" id="645990"/>
    <lineage>
        <taxon>Bacteria</taxon>
        <taxon>Pseudomonadati</taxon>
        <taxon>Bacteroidota</taxon>
        <taxon>Cytophagia</taxon>
        <taxon>Cytophagales</taxon>
        <taxon>Hymenobacteraceae</taxon>
        <taxon>Hymenobacter</taxon>
    </lineage>
</organism>
<dbReference type="Proteomes" id="UP000192266">
    <property type="component" value="Unassembled WGS sequence"/>
</dbReference>
<dbReference type="EMBL" id="FWWW01000113">
    <property type="protein sequence ID" value="SMC00654.1"/>
    <property type="molecule type" value="Genomic_DNA"/>
</dbReference>
<keyword evidence="2" id="KW-1185">Reference proteome</keyword>
<sequence>MMTKTSACPLVVYGETTGGPVCICSLEAANQWLGSDQEGSLYETVIESIGTAAFFHYSQDYAFFNSETGNFALFKSNEALVLVEIVSLEEDAVIPWKGIEFSIRPQTHSPVQLLELTCFFDSSMTIQPCILPQESVYALGQSNVWNTVLLECDYQTVCEVMFQSDSMQLEGICFLKKGVKG</sequence>
<dbReference type="AlphaFoldDB" id="A0A1W1W6D4"/>
<accession>A0A1W1W6D4</accession>
<reference evidence="1 2" key="1">
    <citation type="submission" date="2017-04" db="EMBL/GenBank/DDBJ databases">
        <authorList>
            <person name="Afonso C.L."/>
            <person name="Miller P.J."/>
            <person name="Scott M.A."/>
            <person name="Spackman E."/>
            <person name="Goraichik I."/>
            <person name="Dimitrov K.M."/>
            <person name="Suarez D.L."/>
            <person name="Swayne D.E."/>
        </authorList>
    </citation>
    <scope>NUCLEOTIDE SEQUENCE [LARGE SCALE GENOMIC DNA]</scope>
    <source>
        <strain evidence="1 2">DSM 11622</strain>
    </source>
</reference>
<gene>
    <name evidence="1" type="ORF">SAMN00120144_4321</name>
</gene>
<proteinExistence type="predicted"/>
<evidence type="ECO:0000313" key="2">
    <source>
        <dbReference type="Proteomes" id="UP000192266"/>
    </source>
</evidence>
<protein>
    <submittedName>
        <fullName evidence="1">Uncharacterized protein</fullName>
    </submittedName>
</protein>